<evidence type="ECO:0000313" key="2">
    <source>
        <dbReference type="EMBL" id="CRG85797.1"/>
    </source>
</evidence>
<gene>
    <name evidence="2" type="ORF">PISL3812_02810</name>
</gene>
<feature type="transmembrane region" description="Helical" evidence="1">
    <location>
        <begin position="258"/>
        <end position="277"/>
    </location>
</feature>
<evidence type="ECO:0000313" key="3">
    <source>
        <dbReference type="Proteomes" id="UP000054383"/>
    </source>
</evidence>
<keyword evidence="3" id="KW-1185">Reference proteome</keyword>
<dbReference type="OrthoDB" id="539398at2759"/>
<keyword evidence="1" id="KW-0472">Membrane</keyword>
<reference evidence="2 3" key="1">
    <citation type="submission" date="2015-04" db="EMBL/GenBank/DDBJ databases">
        <authorList>
            <person name="Syromyatnikov M.Y."/>
            <person name="Popov V.N."/>
        </authorList>
    </citation>
    <scope>NUCLEOTIDE SEQUENCE [LARGE SCALE GENOMIC DNA]</scope>
    <source>
        <strain evidence="2">WF-38-12</strain>
    </source>
</reference>
<accession>A0A0U1LQY3</accession>
<dbReference type="AlphaFoldDB" id="A0A0U1LQY3"/>
<dbReference type="InterPro" id="IPR012349">
    <property type="entry name" value="Split_barrel_FMN-bd"/>
</dbReference>
<dbReference type="PANTHER" id="PTHR39336:SF3">
    <property type="entry name" value="PYRIDOXAMINE PHOSPHATE OXIDASE"/>
    <property type="match status" value="1"/>
</dbReference>
<keyword evidence="1" id="KW-1133">Transmembrane helix</keyword>
<evidence type="ECO:0000256" key="1">
    <source>
        <dbReference type="SAM" id="Phobius"/>
    </source>
</evidence>
<name>A0A0U1LQY3_TALIS</name>
<evidence type="ECO:0008006" key="4">
    <source>
        <dbReference type="Google" id="ProtNLM"/>
    </source>
</evidence>
<organism evidence="2 3">
    <name type="scientific">Talaromyces islandicus</name>
    <name type="common">Penicillium islandicum</name>
    <dbReference type="NCBI Taxonomy" id="28573"/>
    <lineage>
        <taxon>Eukaryota</taxon>
        <taxon>Fungi</taxon>
        <taxon>Dikarya</taxon>
        <taxon>Ascomycota</taxon>
        <taxon>Pezizomycotina</taxon>
        <taxon>Eurotiomycetes</taxon>
        <taxon>Eurotiomycetidae</taxon>
        <taxon>Eurotiales</taxon>
        <taxon>Trichocomaceae</taxon>
        <taxon>Talaromyces</taxon>
        <taxon>Talaromyces sect. Islandici</taxon>
    </lineage>
</organism>
<dbReference type="STRING" id="28573.A0A0U1LQY3"/>
<dbReference type="Proteomes" id="UP000054383">
    <property type="component" value="Unassembled WGS sequence"/>
</dbReference>
<keyword evidence="1" id="KW-0812">Transmembrane</keyword>
<dbReference type="OMA" id="YYDFVGH"/>
<dbReference type="PANTHER" id="PTHR39336">
    <property type="entry name" value="PYRIDOXAMINE PHOSPHATE OXIDASE FAMILY PROTEIN (AFU_ORTHOLOGUE AFUA_6G11440)"/>
    <property type="match status" value="1"/>
</dbReference>
<dbReference type="SUPFAM" id="SSF50475">
    <property type="entry name" value="FMN-binding split barrel"/>
    <property type="match status" value="1"/>
</dbReference>
<protein>
    <recommendedName>
        <fullName evidence="4">Pyridoxamine 5'-phosphate oxidase putative domain-containing protein</fullName>
    </recommendedName>
</protein>
<dbReference type="EMBL" id="CVMT01000002">
    <property type="protein sequence ID" value="CRG85797.1"/>
    <property type="molecule type" value="Genomic_DNA"/>
</dbReference>
<proteinExistence type="predicted"/>
<dbReference type="Gene3D" id="2.30.110.10">
    <property type="entry name" value="Electron Transport, Fmn-binding Protein, Chain A"/>
    <property type="match status" value="1"/>
</dbReference>
<sequence length="298" mass="33446">MGLRTITAFLPLAYPEILATDHTTLFAFTMGVFYETIPTKLIDWIHEQKVFWVATAPLAGSGHVNISPKGGPNFGVIDERTFWYLDLSGSGNETISHLYEPGNGRITVMFNAFQGPPRIMRLWGKGRVLEIGTRDFATFVEKHAVEVLPGTRSIIVVDIHQVGSSCGFSVPYFDFKEFRSTLNDHHERKEAKYRAGNEKESFERYWALKNAWSMDGLPGMKTGQIVAREENIVPIKKMVGPLAPENGCLNRRSSIRPAMLLIVALLSFIIGFCAALMSSHKMLPWLNERISNRSPLSN</sequence>